<dbReference type="AlphaFoldDB" id="A0A6A6PSB6"/>
<dbReference type="EMBL" id="MU001636">
    <property type="protein sequence ID" value="KAF2482383.1"/>
    <property type="molecule type" value="Genomic_DNA"/>
</dbReference>
<accession>A0A6A6PSB6</accession>
<dbReference type="Proteomes" id="UP000799767">
    <property type="component" value="Unassembled WGS sequence"/>
</dbReference>
<dbReference type="PANTHER" id="PTHR37540">
    <property type="entry name" value="TRANSCRIPTION FACTOR (ACR-2), PUTATIVE-RELATED-RELATED"/>
    <property type="match status" value="1"/>
</dbReference>
<proteinExistence type="predicted"/>
<protein>
    <submittedName>
        <fullName evidence="1">Uncharacterized protein</fullName>
    </submittedName>
</protein>
<keyword evidence="2" id="KW-1185">Reference proteome</keyword>
<dbReference type="InterPro" id="IPR021858">
    <property type="entry name" value="Fun_TF"/>
</dbReference>
<gene>
    <name evidence="1" type="ORF">BDY17DRAFT_324669</name>
</gene>
<organism evidence="1 2">
    <name type="scientific">Neohortaea acidophila</name>
    <dbReference type="NCBI Taxonomy" id="245834"/>
    <lineage>
        <taxon>Eukaryota</taxon>
        <taxon>Fungi</taxon>
        <taxon>Dikarya</taxon>
        <taxon>Ascomycota</taxon>
        <taxon>Pezizomycotina</taxon>
        <taxon>Dothideomycetes</taxon>
        <taxon>Dothideomycetidae</taxon>
        <taxon>Mycosphaerellales</taxon>
        <taxon>Teratosphaeriaceae</taxon>
        <taxon>Neohortaea</taxon>
    </lineage>
</organism>
<dbReference type="Pfam" id="PF11951">
    <property type="entry name" value="Fungal_trans_2"/>
    <property type="match status" value="1"/>
</dbReference>
<reference evidence="1" key="1">
    <citation type="journal article" date="2020" name="Stud. Mycol.">
        <title>101 Dothideomycetes genomes: a test case for predicting lifestyles and emergence of pathogens.</title>
        <authorList>
            <person name="Haridas S."/>
            <person name="Albert R."/>
            <person name="Binder M."/>
            <person name="Bloem J."/>
            <person name="Labutti K."/>
            <person name="Salamov A."/>
            <person name="Andreopoulos B."/>
            <person name="Baker S."/>
            <person name="Barry K."/>
            <person name="Bills G."/>
            <person name="Bluhm B."/>
            <person name="Cannon C."/>
            <person name="Castanera R."/>
            <person name="Culley D."/>
            <person name="Daum C."/>
            <person name="Ezra D."/>
            <person name="Gonzalez J."/>
            <person name="Henrissat B."/>
            <person name="Kuo A."/>
            <person name="Liang C."/>
            <person name="Lipzen A."/>
            <person name="Lutzoni F."/>
            <person name="Magnuson J."/>
            <person name="Mondo S."/>
            <person name="Nolan M."/>
            <person name="Ohm R."/>
            <person name="Pangilinan J."/>
            <person name="Park H.-J."/>
            <person name="Ramirez L."/>
            <person name="Alfaro M."/>
            <person name="Sun H."/>
            <person name="Tritt A."/>
            <person name="Yoshinaga Y."/>
            <person name="Zwiers L.-H."/>
            <person name="Turgeon B."/>
            <person name="Goodwin S."/>
            <person name="Spatafora J."/>
            <person name="Crous P."/>
            <person name="Grigoriev I."/>
        </authorList>
    </citation>
    <scope>NUCLEOTIDE SEQUENCE</scope>
    <source>
        <strain evidence="1">CBS 113389</strain>
    </source>
</reference>
<dbReference type="PANTHER" id="PTHR37540:SF5">
    <property type="entry name" value="TRANSCRIPTION FACTOR DOMAIN-CONTAINING PROTEIN"/>
    <property type="match status" value="1"/>
</dbReference>
<name>A0A6A6PSB6_9PEZI</name>
<dbReference type="GeneID" id="54478245"/>
<evidence type="ECO:0000313" key="2">
    <source>
        <dbReference type="Proteomes" id="UP000799767"/>
    </source>
</evidence>
<dbReference type="RefSeq" id="XP_033588953.1">
    <property type="nucleotide sequence ID" value="XM_033737243.1"/>
</dbReference>
<dbReference type="OrthoDB" id="3938352at2759"/>
<evidence type="ECO:0000313" key="1">
    <source>
        <dbReference type="EMBL" id="KAF2482383.1"/>
    </source>
</evidence>
<sequence>MAASHYCIVNPSQATLIDLLALKARALSEINTALTNHQGTITDAMVGAVAKMAAYEAIFGDSEVFAAHMKGLQMMLKLRGGLGTLGLDGLLERMVVWIDLNAAHLTGREVALGGDAFPTRVRFAAPDPFHFAGIS</sequence>